<proteinExistence type="inferred from homology"/>
<evidence type="ECO:0000256" key="3">
    <source>
        <dbReference type="ARBA" id="ARBA00022917"/>
    </source>
</evidence>
<feature type="region of interest" description="Disordered" evidence="4">
    <location>
        <begin position="21"/>
        <end position="97"/>
    </location>
</feature>
<organism evidence="7 8">
    <name type="scientific">Coemansia erecta</name>
    <dbReference type="NCBI Taxonomy" id="147472"/>
    <lineage>
        <taxon>Eukaryota</taxon>
        <taxon>Fungi</taxon>
        <taxon>Fungi incertae sedis</taxon>
        <taxon>Zoopagomycota</taxon>
        <taxon>Kickxellomycotina</taxon>
        <taxon>Kickxellomycetes</taxon>
        <taxon>Kickxellales</taxon>
        <taxon>Kickxellaceae</taxon>
        <taxon>Coemansia</taxon>
    </lineage>
</organism>
<dbReference type="PANTHER" id="PTHR10938">
    <property type="entry name" value="TRANSLATION INITIATION FACTOR IF-3"/>
    <property type="match status" value="1"/>
</dbReference>
<keyword evidence="8" id="KW-1185">Reference proteome</keyword>
<dbReference type="InterPro" id="IPR019815">
    <property type="entry name" value="Translation_initiation_fac_3_C"/>
</dbReference>
<evidence type="ECO:0000256" key="1">
    <source>
        <dbReference type="ARBA" id="ARBA00005439"/>
    </source>
</evidence>
<dbReference type="Proteomes" id="UP001149813">
    <property type="component" value="Unassembled WGS sequence"/>
</dbReference>
<dbReference type="Gene3D" id="3.10.20.80">
    <property type="entry name" value="Translation initiation factor 3 (IF-3), N-terminal domain"/>
    <property type="match status" value="1"/>
</dbReference>
<dbReference type="GO" id="GO:0003743">
    <property type="term" value="F:translation initiation factor activity"/>
    <property type="evidence" value="ECO:0007669"/>
    <property type="project" value="UniProtKB-KW"/>
</dbReference>
<keyword evidence="2" id="KW-0396">Initiation factor</keyword>
<feature type="region of interest" description="Disordered" evidence="4">
    <location>
        <begin position="268"/>
        <end position="298"/>
    </location>
</feature>
<feature type="region of interest" description="Disordered" evidence="4">
    <location>
        <begin position="116"/>
        <end position="136"/>
    </location>
</feature>
<dbReference type="GO" id="GO:0032790">
    <property type="term" value="P:ribosome disassembly"/>
    <property type="evidence" value="ECO:0007669"/>
    <property type="project" value="TreeGrafter"/>
</dbReference>
<evidence type="ECO:0000256" key="2">
    <source>
        <dbReference type="ARBA" id="ARBA00022540"/>
    </source>
</evidence>
<comment type="similarity">
    <text evidence="1">Belongs to the IF-3 family.</text>
</comment>
<dbReference type="OrthoDB" id="21573at2759"/>
<dbReference type="GO" id="GO:0005737">
    <property type="term" value="C:cytoplasm"/>
    <property type="evidence" value="ECO:0007669"/>
    <property type="project" value="UniProtKB-ARBA"/>
</dbReference>
<feature type="compositionally biased region" description="Basic and acidic residues" evidence="4">
    <location>
        <begin position="122"/>
        <end position="136"/>
    </location>
</feature>
<comment type="caution">
    <text evidence="7">The sequence shown here is derived from an EMBL/GenBank/DDBJ whole genome shotgun (WGS) entry which is preliminary data.</text>
</comment>
<dbReference type="AlphaFoldDB" id="A0A9W8CNV2"/>
<evidence type="ECO:0000256" key="4">
    <source>
        <dbReference type="SAM" id="MobiDB-lite"/>
    </source>
</evidence>
<protein>
    <recommendedName>
        <fullName evidence="9">Translation initiation factor 3 N-terminal domain-containing protein</fullName>
    </recommendedName>
</protein>
<keyword evidence="3" id="KW-0648">Protein biosynthesis</keyword>
<name>A0A9W8CNV2_9FUNG</name>
<reference evidence="7" key="1">
    <citation type="submission" date="2022-07" db="EMBL/GenBank/DDBJ databases">
        <title>Phylogenomic reconstructions and comparative analyses of Kickxellomycotina fungi.</title>
        <authorList>
            <person name="Reynolds N.K."/>
            <person name="Stajich J.E."/>
            <person name="Barry K."/>
            <person name="Grigoriev I.V."/>
            <person name="Crous P."/>
            <person name="Smith M.E."/>
        </authorList>
    </citation>
    <scope>NUCLEOTIDE SEQUENCE</scope>
    <source>
        <strain evidence="7">NBRC 32514</strain>
    </source>
</reference>
<dbReference type="Gene3D" id="3.30.110.10">
    <property type="entry name" value="Translation initiation factor 3 (IF-3), C-terminal domain"/>
    <property type="match status" value="1"/>
</dbReference>
<evidence type="ECO:0008006" key="9">
    <source>
        <dbReference type="Google" id="ProtNLM"/>
    </source>
</evidence>
<dbReference type="InterPro" id="IPR036787">
    <property type="entry name" value="T_IF-3_N_sf"/>
</dbReference>
<evidence type="ECO:0000313" key="8">
    <source>
        <dbReference type="Proteomes" id="UP001149813"/>
    </source>
</evidence>
<feature type="compositionally biased region" description="Low complexity" evidence="4">
    <location>
        <begin position="29"/>
        <end position="38"/>
    </location>
</feature>
<dbReference type="NCBIfam" id="TIGR00168">
    <property type="entry name" value="infC"/>
    <property type="match status" value="1"/>
</dbReference>
<dbReference type="SUPFAM" id="SSF54364">
    <property type="entry name" value="Translation initiation factor IF3, N-terminal domain"/>
    <property type="match status" value="1"/>
</dbReference>
<dbReference type="InterPro" id="IPR001288">
    <property type="entry name" value="Translation_initiation_fac_3"/>
</dbReference>
<dbReference type="EMBL" id="JANBOJ010000238">
    <property type="protein sequence ID" value="KAJ1720640.1"/>
    <property type="molecule type" value="Genomic_DNA"/>
</dbReference>
<feature type="domain" description="Translation initiation factor 3 N-terminal" evidence="6">
    <location>
        <begin position="134"/>
        <end position="199"/>
    </location>
</feature>
<dbReference type="InterPro" id="IPR019814">
    <property type="entry name" value="Translation_initiation_fac_3_N"/>
</dbReference>
<dbReference type="InterPro" id="IPR036788">
    <property type="entry name" value="T_IF-3_C_sf"/>
</dbReference>
<accession>A0A9W8CNV2</accession>
<dbReference type="PANTHER" id="PTHR10938:SF0">
    <property type="entry name" value="TRANSLATION INITIATION FACTOR IF-3, MITOCHONDRIAL"/>
    <property type="match status" value="1"/>
</dbReference>
<evidence type="ECO:0000313" key="7">
    <source>
        <dbReference type="EMBL" id="KAJ1720640.1"/>
    </source>
</evidence>
<gene>
    <name evidence="7" type="ORF">LPJ53_004748</name>
</gene>
<dbReference type="SUPFAM" id="SSF55200">
    <property type="entry name" value="Translation initiation factor IF3, C-terminal domain"/>
    <property type="match status" value="1"/>
</dbReference>
<dbReference type="Pfam" id="PF00707">
    <property type="entry name" value="IF3_C"/>
    <property type="match status" value="1"/>
</dbReference>
<sequence length="298" mass="33014">MLALGVGRQNVKAAGRHGVALWHSRAPEPRAAPSAGPGVRSGGQQRLPSIFGSNFGASARKTKIDKPGLPAFNRMHPVSQPSQQQQQQQQQRPPAALPRGKALLQERIQQRIQQRLELTQQQKRDDTNAAPRDDKIPHPMITLITLDGTIDGVHPLSHVLRTTDLNEYTLVLVDSQQNPPACRLFSRKLLYERERQAKKSQRAAARGSKMQVVQMSAAIGDHDLGIKLRKVGEILDKGKRVAVVVEHKGRDRSKDRRKEVGAKVLEQVQQMGWSPSGPPVVEPNTWSLTLNANKPKKP</sequence>
<evidence type="ECO:0000259" key="5">
    <source>
        <dbReference type="Pfam" id="PF00707"/>
    </source>
</evidence>
<feature type="domain" description="Translation initiation factor 3 C-terminal" evidence="5">
    <location>
        <begin position="211"/>
        <end position="270"/>
    </location>
</feature>
<dbReference type="Pfam" id="PF05198">
    <property type="entry name" value="IF3_N"/>
    <property type="match status" value="1"/>
</dbReference>
<dbReference type="GO" id="GO:0043022">
    <property type="term" value="F:ribosome binding"/>
    <property type="evidence" value="ECO:0007669"/>
    <property type="project" value="TreeGrafter"/>
</dbReference>
<feature type="compositionally biased region" description="Polar residues" evidence="4">
    <location>
        <begin position="42"/>
        <end position="56"/>
    </location>
</feature>
<evidence type="ECO:0000259" key="6">
    <source>
        <dbReference type="Pfam" id="PF05198"/>
    </source>
</evidence>